<dbReference type="PROSITE" id="PS51755">
    <property type="entry name" value="OMPR_PHOB"/>
    <property type="match status" value="1"/>
</dbReference>
<dbReference type="PROSITE" id="PS50110">
    <property type="entry name" value="RESPONSE_REGULATORY"/>
    <property type="match status" value="1"/>
</dbReference>
<dbReference type="PANTHER" id="PTHR48111:SF2">
    <property type="entry name" value="RESPONSE REGULATOR SAER"/>
    <property type="match status" value="1"/>
</dbReference>
<evidence type="ECO:0000313" key="13">
    <source>
        <dbReference type="Proteomes" id="UP000279029"/>
    </source>
</evidence>
<evidence type="ECO:0000256" key="9">
    <source>
        <dbReference type="PROSITE-ProRule" id="PRU01091"/>
    </source>
</evidence>
<dbReference type="SMART" id="SM00448">
    <property type="entry name" value="REC"/>
    <property type="match status" value="1"/>
</dbReference>
<dbReference type="FunFam" id="3.40.50.2300:FF:000001">
    <property type="entry name" value="DNA-binding response regulator PhoB"/>
    <property type="match status" value="1"/>
</dbReference>
<comment type="function">
    <text evidence="7">May play the central regulatory role in sporulation. It may be an element of the effector pathway responsible for the activation of sporulation genes in response to nutritional stress. Spo0A may act in concert with spo0H (a sigma factor) to control the expression of some genes that are critical to the sporulation process.</text>
</comment>
<dbReference type="SUPFAM" id="SSF46894">
    <property type="entry name" value="C-terminal effector domain of the bipartite response regulators"/>
    <property type="match status" value="1"/>
</dbReference>
<dbReference type="AlphaFoldDB" id="A0A3P7S922"/>
<dbReference type="InterPro" id="IPR016032">
    <property type="entry name" value="Sig_transdc_resp-reg_C-effctor"/>
</dbReference>
<dbReference type="GO" id="GO:0006355">
    <property type="term" value="P:regulation of DNA-templated transcription"/>
    <property type="evidence" value="ECO:0007669"/>
    <property type="project" value="InterPro"/>
</dbReference>
<evidence type="ECO:0000259" key="11">
    <source>
        <dbReference type="PROSITE" id="PS51755"/>
    </source>
</evidence>
<evidence type="ECO:0000313" key="12">
    <source>
        <dbReference type="EMBL" id="VDN48429.1"/>
    </source>
</evidence>
<dbReference type="Gene3D" id="3.40.50.2300">
    <property type="match status" value="1"/>
</dbReference>
<dbReference type="GO" id="GO:0000156">
    <property type="term" value="F:phosphorelay response regulator activity"/>
    <property type="evidence" value="ECO:0007669"/>
    <property type="project" value="TreeGrafter"/>
</dbReference>
<evidence type="ECO:0000256" key="3">
    <source>
        <dbReference type="ARBA" id="ARBA00023012"/>
    </source>
</evidence>
<keyword evidence="6" id="KW-0804">Transcription</keyword>
<dbReference type="SMART" id="SM00862">
    <property type="entry name" value="Trans_reg_C"/>
    <property type="match status" value="1"/>
</dbReference>
<evidence type="ECO:0000256" key="8">
    <source>
        <dbReference type="PROSITE-ProRule" id="PRU00169"/>
    </source>
</evidence>
<dbReference type="FunFam" id="1.10.10.10:FF:000018">
    <property type="entry name" value="DNA-binding response regulator ResD"/>
    <property type="match status" value="1"/>
</dbReference>
<dbReference type="Pfam" id="PF00072">
    <property type="entry name" value="Response_reg"/>
    <property type="match status" value="1"/>
</dbReference>
<evidence type="ECO:0000256" key="2">
    <source>
        <dbReference type="ARBA" id="ARBA00022553"/>
    </source>
</evidence>
<evidence type="ECO:0000259" key="10">
    <source>
        <dbReference type="PROSITE" id="PS50110"/>
    </source>
</evidence>
<dbReference type="InterPro" id="IPR001789">
    <property type="entry name" value="Sig_transdc_resp-reg_receiver"/>
</dbReference>
<evidence type="ECO:0000256" key="6">
    <source>
        <dbReference type="ARBA" id="ARBA00023163"/>
    </source>
</evidence>
<dbReference type="SUPFAM" id="SSF52172">
    <property type="entry name" value="CheY-like"/>
    <property type="match status" value="1"/>
</dbReference>
<dbReference type="GO" id="GO:0000976">
    <property type="term" value="F:transcription cis-regulatory region binding"/>
    <property type="evidence" value="ECO:0007669"/>
    <property type="project" value="TreeGrafter"/>
</dbReference>
<dbReference type="InterPro" id="IPR036388">
    <property type="entry name" value="WH-like_DNA-bd_sf"/>
</dbReference>
<accession>A0A3P7S922</accession>
<dbReference type="Pfam" id="PF00486">
    <property type="entry name" value="Trans_reg_C"/>
    <property type="match status" value="1"/>
</dbReference>
<evidence type="ECO:0000256" key="1">
    <source>
        <dbReference type="ARBA" id="ARBA00018672"/>
    </source>
</evidence>
<dbReference type="CDD" id="cd00383">
    <property type="entry name" value="trans_reg_C"/>
    <property type="match status" value="1"/>
</dbReference>
<proteinExistence type="predicted"/>
<evidence type="ECO:0000256" key="5">
    <source>
        <dbReference type="ARBA" id="ARBA00023125"/>
    </source>
</evidence>
<keyword evidence="3" id="KW-0902">Two-component regulatory system</keyword>
<feature type="modified residue" description="4-aspartylphosphate" evidence="8">
    <location>
        <position position="64"/>
    </location>
</feature>
<keyword evidence="2 8" id="KW-0597">Phosphoprotein</keyword>
<dbReference type="GO" id="GO:0032993">
    <property type="term" value="C:protein-DNA complex"/>
    <property type="evidence" value="ECO:0007669"/>
    <property type="project" value="TreeGrafter"/>
</dbReference>
<gene>
    <name evidence="12" type="primary">vanR</name>
    <name evidence="12" type="ORF">PATL70BA_2532</name>
</gene>
<feature type="domain" description="Response regulatory" evidence="10">
    <location>
        <begin position="15"/>
        <end position="128"/>
    </location>
</feature>
<dbReference type="PANTHER" id="PTHR48111">
    <property type="entry name" value="REGULATOR OF RPOS"/>
    <property type="match status" value="1"/>
</dbReference>
<feature type="DNA-binding region" description="OmpR/PhoB-type" evidence="9">
    <location>
        <begin position="141"/>
        <end position="240"/>
    </location>
</feature>
<dbReference type="EMBL" id="LR130778">
    <property type="protein sequence ID" value="VDN48429.1"/>
    <property type="molecule type" value="Genomic_DNA"/>
</dbReference>
<sequence>MCQQERRGKRVEKIKILVCDDDKDIVDAIAIYLEHEGFEIVKAYDGYEALAAMREKAIQLIIMDIMMPKLDGLKATLKIRETMNCPIILLSAKSEDTDKIIGLNFGADDYMTKPFNPLELIARVKSQLRRYNHLGSVPHHQNILKTGGLELDMECKVLFVDGEQVNLTPTELGILQLLMRHMGRVYSITEIYEHVWEEEAIAAENTVAVHIRRIREKIEIDPKNPKYVKVVWGIGYKVEKII</sequence>
<evidence type="ECO:0000256" key="7">
    <source>
        <dbReference type="ARBA" id="ARBA00024867"/>
    </source>
</evidence>
<dbReference type="InterPro" id="IPR001867">
    <property type="entry name" value="OmpR/PhoB-type_DNA-bd"/>
</dbReference>
<dbReference type="Gene3D" id="6.10.250.690">
    <property type="match status" value="1"/>
</dbReference>
<protein>
    <recommendedName>
        <fullName evidence="1">Stage 0 sporulation protein A homolog</fullName>
    </recommendedName>
</protein>
<reference evidence="12 13" key="1">
    <citation type="submission" date="2018-09" db="EMBL/GenBank/DDBJ databases">
        <authorList>
            <person name="Postec A."/>
        </authorList>
    </citation>
    <scope>NUCLEOTIDE SEQUENCE [LARGE SCALE GENOMIC DNA]</scope>
    <source>
        <strain evidence="12">70B-A</strain>
    </source>
</reference>
<dbReference type="InterPro" id="IPR011006">
    <property type="entry name" value="CheY-like_superfamily"/>
</dbReference>
<dbReference type="Proteomes" id="UP000279029">
    <property type="component" value="Chromosome"/>
</dbReference>
<keyword evidence="13" id="KW-1185">Reference proteome</keyword>
<keyword evidence="4" id="KW-0805">Transcription regulation</keyword>
<dbReference type="GO" id="GO:0005829">
    <property type="term" value="C:cytosol"/>
    <property type="evidence" value="ECO:0007669"/>
    <property type="project" value="TreeGrafter"/>
</dbReference>
<dbReference type="InterPro" id="IPR039420">
    <property type="entry name" value="WalR-like"/>
</dbReference>
<name>A0A3P7S922_9FIRM</name>
<feature type="domain" description="OmpR/PhoB-type" evidence="11">
    <location>
        <begin position="141"/>
        <end position="240"/>
    </location>
</feature>
<dbReference type="KEGG" id="cbar:PATL70BA_2532"/>
<keyword evidence="5 9" id="KW-0238">DNA-binding</keyword>
<dbReference type="Gene3D" id="1.10.10.10">
    <property type="entry name" value="Winged helix-like DNA-binding domain superfamily/Winged helix DNA-binding domain"/>
    <property type="match status" value="1"/>
</dbReference>
<evidence type="ECO:0000256" key="4">
    <source>
        <dbReference type="ARBA" id="ARBA00023015"/>
    </source>
</evidence>
<organism evidence="12 13">
    <name type="scientific">Petrocella atlantisensis</name>
    <dbReference type="NCBI Taxonomy" id="2173034"/>
    <lineage>
        <taxon>Bacteria</taxon>
        <taxon>Bacillati</taxon>
        <taxon>Bacillota</taxon>
        <taxon>Clostridia</taxon>
        <taxon>Lachnospirales</taxon>
        <taxon>Vallitaleaceae</taxon>
        <taxon>Petrocella</taxon>
    </lineage>
</organism>